<evidence type="ECO:0000313" key="10">
    <source>
        <dbReference type="Proteomes" id="UP000176741"/>
    </source>
</evidence>
<keyword evidence="3" id="KW-0328">Glycosyltransferase</keyword>
<organism evidence="9 10">
    <name type="scientific">Candidatus Woesebacteria bacterium RIFCSPHIGHO2_01_FULL_38_26b</name>
    <dbReference type="NCBI Taxonomy" id="1802491"/>
    <lineage>
        <taxon>Bacteria</taxon>
        <taxon>Candidatus Woeseibacteriota</taxon>
    </lineage>
</organism>
<gene>
    <name evidence="9" type="ORF">A2771_02330</name>
</gene>
<evidence type="ECO:0000256" key="3">
    <source>
        <dbReference type="ARBA" id="ARBA00022676"/>
    </source>
</evidence>
<comment type="subcellular location">
    <subcellularLocation>
        <location evidence="1">Cell membrane</location>
        <topology evidence="1">Multi-pass membrane protein</topology>
    </subcellularLocation>
</comment>
<feature type="transmembrane region" description="Helical" evidence="8">
    <location>
        <begin position="273"/>
        <end position="290"/>
    </location>
</feature>
<keyword evidence="2" id="KW-1003">Cell membrane</keyword>
<evidence type="ECO:0000256" key="5">
    <source>
        <dbReference type="ARBA" id="ARBA00022692"/>
    </source>
</evidence>
<evidence type="ECO:0000256" key="6">
    <source>
        <dbReference type="ARBA" id="ARBA00022989"/>
    </source>
</evidence>
<dbReference type="PANTHER" id="PTHR33908:SF11">
    <property type="entry name" value="MEMBRANE PROTEIN"/>
    <property type="match status" value="1"/>
</dbReference>
<evidence type="ECO:0000256" key="4">
    <source>
        <dbReference type="ARBA" id="ARBA00022679"/>
    </source>
</evidence>
<protein>
    <submittedName>
        <fullName evidence="9">Uncharacterized protein</fullName>
    </submittedName>
</protein>
<dbReference type="GO" id="GO:0009103">
    <property type="term" value="P:lipopolysaccharide biosynthetic process"/>
    <property type="evidence" value="ECO:0007669"/>
    <property type="project" value="UniProtKB-ARBA"/>
</dbReference>
<feature type="transmembrane region" description="Helical" evidence="8">
    <location>
        <begin position="92"/>
        <end position="110"/>
    </location>
</feature>
<keyword evidence="6 8" id="KW-1133">Transmembrane helix</keyword>
<dbReference type="AlphaFoldDB" id="A0A1F7XY80"/>
<evidence type="ECO:0000256" key="1">
    <source>
        <dbReference type="ARBA" id="ARBA00004651"/>
    </source>
</evidence>
<comment type="caution">
    <text evidence="9">The sequence shown here is derived from an EMBL/GenBank/DDBJ whole genome shotgun (WGS) entry which is preliminary data.</text>
</comment>
<reference evidence="9 10" key="1">
    <citation type="journal article" date="2016" name="Nat. Commun.">
        <title>Thousands of microbial genomes shed light on interconnected biogeochemical processes in an aquifer system.</title>
        <authorList>
            <person name="Anantharaman K."/>
            <person name="Brown C.T."/>
            <person name="Hug L.A."/>
            <person name="Sharon I."/>
            <person name="Castelle C.J."/>
            <person name="Probst A.J."/>
            <person name="Thomas B.C."/>
            <person name="Singh A."/>
            <person name="Wilkins M.J."/>
            <person name="Karaoz U."/>
            <person name="Brodie E.L."/>
            <person name="Williams K.H."/>
            <person name="Hubbard S.S."/>
            <person name="Banfield J.F."/>
        </authorList>
    </citation>
    <scope>NUCLEOTIDE SEQUENCE [LARGE SCALE GENOMIC DNA]</scope>
</reference>
<evidence type="ECO:0000313" key="9">
    <source>
        <dbReference type="EMBL" id="OGM19679.1"/>
    </source>
</evidence>
<proteinExistence type="predicted"/>
<dbReference type="GO" id="GO:0016763">
    <property type="term" value="F:pentosyltransferase activity"/>
    <property type="evidence" value="ECO:0007669"/>
    <property type="project" value="TreeGrafter"/>
</dbReference>
<feature type="transmembrane region" description="Helical" evidence="8">
    <location>
        <begin position="322"/>
        <end position="341"/>
    </location>
</feature>
<evidence type="ECO:0000256" key="7">
    <source>
        <dbReference type="ARBA" id="ARBA00023136"/>
    </source>
</evidence>
<name>A0A1F7XY80_9BACT</name>
<feature type="transmembrane region" description="Helical" evidence="8">
    <location>
        <begin position="348"/>
        <end position="367"/>
    </location>
</feature>
<dbReference type="Proteomes" id="UP000176741">
    <property type="component" value="Unassembled WGS sequence"/>
</dbReference>
<dbReference type="EMBL" id="MGGD01000060">
    <property type="protein sequence ID" value="OGM19679.1"/>
    <property type="molecule type" value="Genomic_DNA"/>
</dbReference>
<feature type="transmembrane region" description="Helical" evidence="8">
    <location>
        <begin position="207"/>
        <end position="230"/>
    </location>
</feature>
<evidence type="ECO:0000256" key="2">
    <source>
        <dbReference type="ARBA" id="ARBA00022475"/>
    </source>
</evidence>
<sequence length="510" mass="58604">MINNKMNRYLFLIFLAALIIRFLYYPSEISFGYDQARDAYASLKAVSGDFKIIGPPTTMPDVYHGSAFYYIFGPIYKLFGTDPEVLSMFLRIYNAFGIFLVYFIALNLFKDKKIALLSSIFFAFSFEQTQYAMFLGHPALGVISTLVFYLGLSLFIFNKKKIGLSVALFGAGMSMQFHFTLINLFFVFLITAIIFRKQFLKINLKVVLLSILALSLSVSTFILAEIKYGFRTTNTLLEFLGGKSMDTTKTIQLENLAVVLKRFLHDNVYSFQTSRYLILPMLLITFYWVIRNQKYKEGGVFLFVWLFAGILPYISGGNVQTNYYFAIGASVSILILSSVVIVKIYEKYKFIGGLIFSLIILSNLKLVTSINPKGTLPEVNAQVGMHLPDEKLILDYIYQKAEGKAFSVNALTIPYKINTTWSYLFEWYGLKRYGYLPIWGGDAAEGYEGNLEVIKAQSKLPKIRFSIVEPKRGMEAWMLEEFTKDEDLFWDLKEEKRFGDFIVQYRNKRI</sequence>
<keyword evidence="5 8" id="KW-0812">Transmembrane</keyword>
<feature type="transmembrane region" description="Helical" evidence="8">
    <location>
        <begin position="9"/>
        <end position="25"/>
    </location>
</feature>
<feature type="transmembrane region" description="Helical" evidence="8">
    <location>
        <begin position="131"/>
        <end position="157"/>
    </location>
</feature>
<keyword evidence="4" id="KW-0808">Transferase</keyword>
<dbReference type="InterPro" id="IPR050297">
    <property type="entry name" value="LipidA_mod_glycosyltrf_83"/>
</dbReference>
<dbReference type="PANTHER" id="PTHR33908">
    <property type="entry name" value="MANNOSYLTRANSFERASE YKCB-RELATED"/>
    <property type="match status" value="1"/>
</dbReference>
<dbReference type="GO" id="GO:0005886">
    <property type="term" value="C:plasma membrane"/>
    <property type="evidence" value="ECO:0007669"/>
    <property type="project" value="UniProtKB-SubCell"/>
</dbReference>
<feature type="transmembrane region" description="Helical" evidence="8">
    <location>
        <begin position="299"/>
        <end position="316"/>
    </location>
</feature>
<evidence type="ECO:0000256" key="8">
    <source>
        <dbReference type="SAM" id="Phobius"/>
    </source>
</evidence>
<keyword evidence="7 8" id="KW-0472">Membrane</keyword>
<feature type="transmembrane region" description="Helical" evidence="8">
    <location>
        <begin position="177"/>
        <end position="195"/>
    </location>
</feature>
<accession>A0A1F7XY80</accession>